<comment type="function">
    <text evidence="1">May act as a substrate-specific adapter of an E3 ubiquitin-protein ligase complex (CUL3-RBX1-BTB) which mediates the ubiquitination and subsequent proteasomal degradation of target proteins.</text>
</comment>
<feature type="region of interest" description="Disordered" evidence="4">
    <location>
        <begin position="1"/>
        <end position="96"/>
    </location>
</feature>
<dbReference type="Pfam" id="PF25553">
    <property type="entry name" value="BTB-POZ_ANK-like"/>
    <property type="match status" value="1"/>
</dbReference>
<dbReference type="UniPathway" id="UPA00143"/>
<feature type="compositionally biased region" description="Basic residues" evidence="4">
    <location>
        <begin position="1"/>
        <end position="10"/>
    </location>
</feature>
<dbReference type="STRING" id="77586.A0A0D9WXG0"/>
<dbReference type="Proteomes" id="UP000032180">
    <property type="component" value="Chromosome 7"/>
</dbReference>
<evidence type="ECO:0000256" key="1">
    <source>
        <dbReference type="ARBA" id="ARBA00002668"/>
    </source>
</evidence>
<feature type="compositionally biased region" description="Low complexity" evidence="4">
    <location>
        <begin position="80"/>
        <end position="92"/>
    </location>
</feature>
<dbReference type="InterPro" id="IPR038920">
    <property type="entry name" value="At3g05675-like"/>
</dbReference>
<name>A0A0D9WXG0_9ORYZ</name>
<evidence type="ECO:0000259" key="5">
    <source>
        <dbReference type="Pfam" id="PF25553"/>
    </source>
</evidence>
<protein>
    <recommendedName>
        <fullName evidence="5">At3g05675-like ankyrin-like domain-containing protein</fullName>
    </recommendedName>
</protein>
<evidence type="ECO:0000313" key="7">
    <source>
        <dbReference type="Proteomes" id="UP000032180"/>
    </source>
</evidence>
<reference evidence="6" key="3">
    <citation type="submission" date="2015-04" db="UniProtKB">
        <authorList>
            <consortium name="EnsemblPlants"/>
        </authorList>
    </citation>
    <scope>IDENTIFICATION</scope>
</reference>
<reference evidence="6 7" key="1">
    <citation type="submission" date="2012-08" db="EMBL/GenBank/DDBJ databases">
        <title>Oryza genome evolution.</title>
        <authorList>
            <person name="Wing R.A."/>
        </authorList>
    </citation>
    <scope>NUCLEOTIDE SEQUENCE</scope>
</reference>
<feature type="domain" description="At3g05675-like ankyrin-like" evidence="5">
    <location>
        <begin position="325"/>
        <end position="569"/>
    </location>
</feature>
<proteinExistence type="predicted"/>
<dbReference type="HOGENOM" id="CLU_025834_0_1_1"/>
<organism evidence="6 7">
    <name type="scientific">Leersia perrieri</name>
    <dbReference type="NCBI Taxonomy" id="77586"/>
    <lineage>
        <taxon>Eukaryota</taxon>
        <taxon>Viridiplantae</taxon>
        <taxon>Streptophyta</taxon>
        <taxon>Embryophyta</taxon>
        <taxon>Tracheophyta</taxon>
        <taxon>Spermatophyta</taxon>
        <taxon>Magnoliopsida</taxon>
        <taxon>Liliopsida</taxon>
        <taxon>Poales</taxon>
        <taxon>Poaceae</taxon>
        <taxon>BOP clade</taxon>
        <taxon>Oryzoideae</taxon>
        <taxon>Oryzeae</taxon>
        <taxon>Oryzinae</taxon>
        <taxon>Leersia</taxon>
    </lineage>
</organism>
<dbReference type="EnsemblPlants" id="LPERR07G08080.1">
    <property type="protein sequence ID" value="LPERR07G08080.1"/>
    <property type="gene ID" value="LPERR07G08080"/>
</dbReference>
<dbReference type="PANTHER" id="PTHR31060:SF27">
    <property type="entry name" value="OS07G0259700 PROTEIN"/>
    <property type="match status" value="1"/>
</dbReference>
<dbReference type="PANTHER" id="PTHR31060">
    <property type="entry name" value="OSJNBA0011J08.25 PROTEIN-RELATED"/>
    <property type="match status" value="1"/>
</dbReference>
<comment type="pathway">
    <text evidence="2">Protein modification; protein ubiquitination.</text>
</comment>
<accession>A0A0D9WXG0</accession>
<evidence type="ECO:0000313" key="6">
    <source>
        <dbReference type="EnsemblPlants" id="LPERR07G08080.1"/>
    </source>
</evidence>
<keyword evidence="7" id="KW-1185">Reference proteome</keyword>
<dbReference type="GO" id="GO:0016567">
    <property type="term" value="P:protein ubiquitination"/>
    <property type="evidence" value="ECO:0007669"/>
    <property type="project" value="UniProtKB-UniPathway"/>
</dbReference>
<feature type="compositionally biased region" description="Gly residues" evidence="4">
    <location>
        <begin position="58"/>
        <end position="71"/>
    </location>
</feature>
<keyword evidence="3" id="KW-0833">Ubl conjugation pathway</keyword>
<dbReference type="eggNOG" id="ENOG502QV9R">
    <property type="taxonomic scope" value="Eukaryota"/>
</dbReference>
<evidence type="ECO:0000256" key="2">
    <source>
        <dbReference type="ARBA" id="ARBA00004906"/>
    </source>
</evidence>
<feature type="compositionally biased region" description="Low complexity" evidence="4">
    <location>
        <begin position="44"/>
        <end position="57"/>
    </location>
</feature>
<dbReference type="InterPro" id="IPR058039">
    <property type="entry name" value="At3g05675-like_ankyrin"/>
</dbReference>
<sequence length="576" mass="62605">MEHRRGRRRAGGGAAVRPRGWCCSFGGVPQSPDLRPFPPTSSTGVAASAAAAAAASPVGGGGGGGMGGGVGSRKLPPKSPSISSFHSSPTSSRLAGLGGLIDPRRILSPGRVSPIDLDDSAPLPLPLPLPPPPVSPAAEEVVAVVPAENAAVVVAEKAALPLVVASMREPDACDEAALDLTLFLRGRDGRCVVMELDSTVLCDSSAFFAAMAPPRGVDAAAGGGRRIEVDGVDNVEAFRAAVELMYQSDPLRWLAAAGVSRAIDVLEVSSSIMFERGVKLCLSYIEAVPWNENEEEKLKNLFARCIFDEAISQDVLARLRPHNWSSSEDLTVHLIQSVTNSTNSGARKDMQSLLYGLLSKSSVYQKDLSGLNKESMYNICYACLNLLVDLFDEATEATNHNAQALVIRGSKPFIERISQQTENLNWLFDILVNNDMAEEFVELWAKQDKLISIHEQASPMMRYELSRISASVFIALGKGKVQCRGELRSLLFYGWFSPMMLDFGWLQRCSKGLDVRSLEENLGQALLTLPLKQQQCLFEEWFQCFASRGAECPNLTRAFQVWWRRSFVRSSVEAQR</sequence>
<reference evidence="7" key="2">
    <citation type="submission" date="2013-12" db="EMBL/GenBank/DDBJ databases">
        <authorList>
            <person name="Yu Y."/>
            <person name="Lee S."/>
            <person name="de Baynast K."/>
            <person name="Wissotski M."/>
            <person name="Liu L."/>
            <person name="Talag J."/>
            <person name="Goicoechea J."/>
            <person name="Angelova A."/>
            <person name="Jetty R."/>
            <person name="Kudrna D."/>
            <person name="Golser W."/>
            <person name="Rivera L."/>
            <person name="Zhang J."/>
            <person name="Wing R."/>
        </authorList>
    </citation>
    <scope>NUCLEOTIDE SEQUENCE</scope>
</reference>
<dbReference type="Gramene" id="LPERR07G08080.1">
    <property type="protein sequence ID" value="LPERR07G08080.1"/>
    <property type="gene ID" value="LPERR07G08080"/>
</dbReference>
<evidence type="ECO:0000256" key="3">
    <source>
        <dbReference type="ARBA" id="ARBA00022786"/>
    </source>
</evidence>
<dbReference type="AlphaFoldDB" id="A0A0D9WXG0"/>
<evidence type="ECO:0000256" key="4">
    <source>
        <dbReference type="SAM" id="MobiDB-lite"/>
    </source>
</evidence>